<dbReference type="InterPro" id="IPR000477">
    <property type="entry name" value="RT_dom"/>
</dbReference>
<dbReference type="AlphaFoldDB" id="A0A6S7HL25"/>
<dbReference type="EMBL" id="CACRXK020004928">
    <property type="protein sequence ID" value="CAB4004527.1"/>
    <property type="molecule type" value="Genomic_DNA"/>
</dbReference>
<name>A0A6S7HL25_PARCT</name>
<keyword evidence="3" id="KW-1185">Reference proteome</keyword>
<accession>A0A6S7HL25</accession>
<evidence type="ECO:0000313" key="2">
    <source>
        <dbReference type="EMBL" id="CAB4004527.1"/>
    </source>
</evidence>
<dbReference type="Pfam" id="PF00078">
    <property type="entry name" value="RVT_1"/>
    <property type="match status" value="1"/>
</dbReference>
<dbReference type="SUPFAM" id="SSF56672">
    <property type="entry name" value="DNA/RNA polymerases"/>
    <property type="match status" value="1"/>
</dbReference>
<dbReference type="Gene3D" id="3.30.70.270">
    <property type="match status" value="1"/>
</dbReference>
<reference evidence="2" key="1">
    <citation type="submission" date="2020-04" db="EMBL/GenBank/DDBJ databases">
        <authorList>
            <person name="Alioto T."/>
            <person name="Alioto T."/>
            <person name="Gomez Garrido J."/>
        </authorList>
    </citation>
    <scope>NUCLEOTIDE SEQUENCE</scope>
    <source>
        <strain evidence="2">A484AB</strain>
    </source>
</reference>
<proteinExistence type="predicted"/>
<comment type="caution">
    <text evidence="2">The sequence shown here is derived from an EMBL/GenBank/DDBJ whole genome shotgun (WGS) entry which is preliminary data.</text>
</comment>
<dbReference type="OrthoDB" id="10058156at2759"/>
<evidence type="ECO:0000313" key="3">
    <source>
        <dbReference type="Proteomes" id="UP001152795"/>
    </source>
</evidence>
<protein>
    <recommendedName>
        <fullName evidence="1">Reverse transcriptase domain-containing protein</fullName>
    </recommendedName>
</protein>
<dbReference type="Proteomes" id="UP001152795">
    <property type="component" value="Unassembled WGS sequence"/>
</dbReference>
<organism evidence="2 3">
    <name type="scientific">Paramuricea clavata</name>
    <name type="common">Red gorgonian</name>
    <name type="synonym">Violescent sea-whip</name>
    <dbReference type="NCBI Taxonomy" id="317549"/>
    <lineage>
        <taxon>Eukaryota</taxon>
        <taxon>Metazoa</taxon>
        <taxon>Cnidaria</taxon>
        <taxon>Anthozoa</taxon>
        <taxon>Octocorallia</taxon>
        <taxon>Malacalcyonacea</taxon>
        <taxon>Plexauridae</taxon>
        <taxon>Paramuricea</taxon>
    </lineage>
</organism>
<dbReference type="InterPro" id="IPR043128">
    <property type="entry name" value="Rev_trsase/Diguanyl_cyclase"/>
</dbReference>
<dbReference type="PANTHER" id="PTHR37984">
    <property type="entry name" value="PROTEIN CBG26694"/>
    <property type="match status" value="1"/>
</dbReference>
<evidence type="ECO:0000259" key="1">
    <source>
        <dbReference type="Pfam" id="PF00078"/>
    </source>
</evidence>
<dbReference type="Gene3D" id="3.10.10.10">
    <property type="entry name" value="HIV Type 1 Reverse Transcriptase, subunit A, domain 1"/>
    <property type="match status" value="1"/>
</dbReference>
<feature type="domain" description="Reverse transcriptase" evidence="1">
    <location>
        <begin position="39"/>
        <end position="141"/>
    </location>
</feature>
<dbReference type="PANTHER" id="PTHR37984:SF11">
    <property type="entry name" value="INTEGRASE CATALYTIC DOMAIN-CONTAINING PROTEIN"/>
    <property type="match status" value="1"/>
</dbReference>
<sequence>MFGESSGSKRSRTSNEQWMMNVALQKSSTKIFSYDSEVPLKILGQAKVFLKLDLNQGYHQLELAPESCYITTFSTHVGLRHYKRLNVGVNSAAEIFQEAIRSVIEGVLGSLNIRDDIIVYGSMQDEHDEHLESVLEHLHQNN</sequence>
<dbReference type="InterPro" id="IPR050951">
    <property type="entry name" value="Retrovirus_Pol_polyprotein"/>
</dbReference>
<dbReference type="InterPro" id="IPR043502">
    <property type="entry name" value="DNA/RNA_pol_sf"/>
</dbReference>
<dbReference type="CDD" id="cd01647">
    <property type="entry name" value="RT_LTR"/>
    <property type="match status" value="1"/>
</dbReference>
<gene>
    <name evidence="2" type="ORF">PACLA_8A087850</name>
</gene>